<evidence type="ECO:0000256" key="1">
    <source>
        <dbReference type="ARBA" id="ARBA00022884"/>
    </source>
</evidence>
<dbReference type="GO" id="GO:0003723">
    <property type="term" value="F:RNA binding"/>
    <property type="evidence" value="ECO:0007669"/>
    <property type="project" value="UniProtKB-UniRule"/>
</dbReference>
<dbReference type="Proteomes" id="UP000070089">
    <property type="component" value="Unassembled WGS sequence"/>
</dbReference>
<gene>
    <name evidence="5" type="ORF">QR46_2638</name>
</gene>
<sequence length="162" mass="18469">MVVVYVGGLTKDITEESLREFFGRRVQVKDVEINRKHVRVFDSIKGAPVFAFLDCACNEDQLERVLAYNRCYWNGAYLRVQVAKKGPYVYTAKTLEEKPQADVQELLELNTKLDPHCATKHNSVEPEIQPGTTPRPAEDTKAPSSRRKRVRIFNTLRPSACS</sequence>
<dbReference type="PANTHER" id="PTHR48029:SF1">
    <property type="entry name" value="NUCLEOLAR PROTEIN 8"/>
    <property type="match status" value="1"/>
</dbReference>
<organism evidence="5 6">
    <name type="scientific">Giardia duodenalis assemblage B</name>
    <dbReference type="NCBI Taxonomy" id="1394984"/>
    <lineage>
        <taxon>Eukaryota</taxon>
        <taxon>Metamonada</taxon>
        <taxon>Diplomonadida</taxon>
        <taxon>Hexamitidae</taxon>
        <taxon>Giardiinae</taxon>
        <taxon>Giardia</taxon>
    </lineage>
</organism>
<feature type="region of interest" description="Disordered" evidence="3">
    <location>
        <begin position="118"/>
        <end position="162"/>
    </location>
</feature>
<dbReference type="AlphaFoldDB" id="A0A132NTD5"/>
<evidence type="ECO:0000313" key="5">
    <source>
        <dbReference type="EMBL" id="KWX13354.1"/>
    </source>
</evidence>
<dbReference type="InterPro" id="IPR035979">
    <property type="entry name" value="RBD_domain_sf"/>
</dbReference>
<dbReference type="PROSITE" id="PS50102">
    <property type="entry name" value="RRM"/>
    <property type="match status" value="1"/>
</dbReference>
<dbReference type="SMART" id="SM00360">
    <property type="entry name" value="RRM"/>
    <property type="match status" value="1"/>
</dbReference>
<dbReference type="OrthoDB" id="439808at2759"/>
<name>A0A132NTD5_GIAIN</name>
<evidence type="ECO:0000313" key="6">
    <source>
        <dbReference type="Proteomes" id="UP000070089"/>
    </source>
</evidence>
<dbReference type="EMBL" id="JXTI01000072">
    <property type="protein sequence ID" value="KWX13354.1"/>
    <property type="molecule type" value="Genomic_DNA"/>
</dbReference>
<reference evidence="5 6" key="1">
    <citation type="journal article" date="2015" name="Mol. Biochem. Parasitol.">
        <title>Identification of polymorphic genes for use in assemblage B genotyping assays through comparative genomics of multiple assemblage B Giardia duodenalis isolates.</title>
        <authorList>
            <person name="Wielinga C."/>
            <person name="Thompson R.C."/>
            <person name="Monis P."/>
            <person name="Ryan U."/>
        </authorList>
    </citation>
    <scope>NUCLEOTIDE SEQUENCE [LARGE SCALE GENOMIC DNA]</scope>
    <source>
        <strain evidence="5 6">BAH15c1</strain>
    </source>
</reference>
<protein>
    <submittedName>
        <fullName evidence="5">Putative RNA-binding domain containing protein</fullName>
    </submittedName>
</protein>
<dbReference type="InterPro" id="IPR000504">
    <property type="entry name" value="RRM_dom"/>
</dbReference>
<evidence type="ECO:0000259" key="4">
    <source>
        <dbReference type="PROSITE" id="PS50102"/>
    </source>
</evidence>
<evidence type="ECO:0000256" key="2">
    <source>
        <dbReference type="PROSITE-ProRule" id="PRU00176"/>
    </source>
</evidence>
<accession>A0A132NTD5</accession>
<dbReference type="InterPro" id="IPR012677">
    <property type="entry name" value="Nucleotide-bd_a/b_plait_sf"/>
</dbReference>
<dbReference type="VEuPathDB" id="GiardiaDB:QR46_2638"/>
<comment type="caution">
    <text evidence="5">The sequence shown here is derived from an EMBL/GenBank/DDBJ whole genome shotgun (WGS) entry which is preliminary data.</text>
</comment>
<dbReference type="PANTHER" id="PTHR48029">
    <property type="entry name" value="NUCLEOLAR PROTEIN 8"/>
    <property type="match status" value="1"/>
</dbReference>
<dbReference type="Gene3D" id="3.30.70.330">
    <property type="match status" value="1"/>
</dbReference>
<feature type="domain" description="RRM" evidence="4">
    <location>
        <begin position="2"/>
        <end position="85"/>
    </location>
</feature>
<proteinExistence type="predicted"/>
<keyword evidence="1 2" id="KW-0694">RNA-binding</keyword>
<dbReference type="SUPFAM" id="SSF54928">
    <property type="entry name" value="RNA-binding domain, RBD"/>
    <property type="match status" value="1"/>
</dbReference>
<dbReference type="Pfam" id="PF00076">
    <property type="entry name" value="RRM_1"/>
    <property type="match status" value="1"/>
</dbReference>
<evidence type="ECO:0000256" key="3">
    <source>
        <dbReference type="SAM" id="MobiDB-lite"/>
    </source>
</evidence>